<reference evidence="2" key="1">
    <citation type="submission" date="2014-08" db="EMBL/GenBank/DDBJ databases">
        <authorList>
            <person name="Moulin L."/>
        </authorList>
    </citation>
    <scope>NUCLEOTIDE SEQUENCE [LARGE SCALE GENOMIC DNA]</scope>
</reference>
<sequence length="45" mass="5212">MLFPQRHALSRRLKRLSRLRLGCAALFLSGREAKTTPHFLGYSVR</sequence>
<dbReference type="Proteomes" id="UP000045285">
    <property type="component" value="Unassembled WGS sequence"/>
</dbReference>
<accession>A0A090E8M6</accession>
<organism evidence="1 2">
    <name type="scientific">Mesorhizobium plurifarium</name>
    <dbReference type="NCBI Taxonomy" id="69974"/>
    <lineage>
        <taxon>Bacteria</taxon>
        <taxon>Pseudomonadati</taxon>
        <taxon>Pseudomonadota</taxon>
        <taxon>Alphaproteobacteria</taxon>
        <taxon>Hyphomicrobiales</taxon>
        <taxon>Phyllobacteriaceae</taxon>
        <taxon>Mesorhizobium</taxon>
    </lineage>
</organism>
<gene>
    <name evidence="1" type="ORF">MPL3356_60269</name>
</gene>
<evidence type="ECO:0000313" key="1">
    <source>
        <dbReference type="EMBL" id="CDX26156.1"/>
    </source>
</evidence>
<protein>
    <submittedName>
        <fullName evidence="1">Uncharacterized protein</fullName>
    </submittedName>
</protein>
<evidence type="ECO:0000313" key="2">
    <source>
        <dbReference type="Proteomes" id="UP000045285"/>
    </source>
</evidence>
<keyword evidence="2" id="KW-1185">Reference proteome</keyword>
<proteinExistence type="predicted"/>
<name>A0A090E8M6_MESPL</name>
<dbReference type="EMBL" id="CCMZ01000056">
    <property type="protein sequence ID" value="CDX26156.1"/>
    <property type="molecule type" value="Genomic_DNA"/>
</dbReference>
<dbReference type="AlphaFoldDB" id="A0A090E8M6"/>